<sequence>MMKEVLRNSLLDKGGRHFHMGGSSRPLSPTSQKEKKRQPTAVQLAEAAPERCSMNIWHCPALKFSMLRVCSVSLRTWSSLGTVLVARWIFEHISKTAHLNSAIYASLVSPKTLARDANLSSLIASCLLKMVVDALKCVANGTRPGYLARCCVVQGWLDDVCSGCLFVVLLHWRGSLDDYSKRGTFGSWSGLVWLVGRNPQAISLPGTPTVEGELQLVIIYDVDQAGFVFLDDSRIIASLSLKKHFSHMSLLLNQPSKLLCFRRKSVLVRSSPLLSNGLSSSLRQTPPCTIIDAVPCGEDLGKLVIYNANAVHFTYLEKKVPLELVDNPMVTIGSSHGWVATLSQDDGILRLQDDLNPAASDTNPKRIPLPPLVTLPHCQTQIVTNVSMSSSSPEDENCVVAVKFLGPQISFCRPAQRNSEWINVRIANPCFYSSRVMFSEKHDLFRIPGSGGHIIASWDLHKDKHKNPKFQRLRFQNLPKLTKTKREVMDSCYKSEHLVESRTTGETFLVKWYRKAVWRGMSKLSTKALMVFRLDDEGNAVYTKDIGDLCIFLSKSEPFCVSLSSLPHMFFPNNVEYMDADEDGYFNLARSSIVGDLTRMGTGVYIPPQNIDN</sequence>
<gene>
    <name evidence="3" type="ORF">AN1_LOCUS25867</name>
</gene>
<dbReference type="EMBL" id="CACRSJ010000110">
    <property type="protein sequence ID" value="VYS70486.1"/>
    <property type="molecule type" value="Genomic_DNA"/>
</dbReference>
<dbReference type="PANTHER" id="PTHR31681:SF54">
    <property type="entry name" value="DUF295 DOMAIN-CONTAINING PROTEIN-RELATED"/>
    <property type="match status" value="1"/>
</dbReference>
<evidence type="ECO:0000313" key="3">
    <source>
        <dbReference type="EMBL" id="VYS70486.1"/>
    </source>
</evidence>
<evidence type="ECO:0000256" key="1">
    <source>
        <dbReference type="SAM" id="MobiDB-lite"/>
    </source>
</evidence>
<feature type="domain" description="KIB1-4 beta-propeller" evidence="2">
    <location>
        <begin position="328"/>
        <end position="579"/>
    </location>
</feature>
<evidence type="ECO:0000259" key="2">
    <source>
        <dbReference type="Pfam" id="PF03478"/>
    </source>
</evidence>
<reference evidence="3 4" key="1">
    <citation type="submission" date="2019-11" db="EMBL/GenBank/DDBJ databases">
        <authorList>
            <person name="Jiao W.-B."/>
            <person name="Schneeberger K."/>
        </authorList>
    </citation>
    <scope>NUCLEOTIDE SEQUENCE [LARGE SCALE GENOMIC DNA]</scope>
    <source>
        <strain evidence="4">cv. An-1</strain>
    </source>
</reference>
<feature type="region of interest" description="Disordered" evidence="1">
    <location>
        <begin position="13"/>
        <end position="41"/>
    </location>
</feature>
<dbReference type="Proteomes" id="UP000426265">
    <property type="component" value="Unassembled WGS sequence"/>
</dbReference>
<dbReference type="PANTHER" id="PTHR31681">
    <property type="entry name" value="C2H2-LIKE ZINC FINGER PROTEIN"/>
    <property type="match status" value="1"/>
</dbReference>
<protein>
    <recommendedName>
        <fullName evidence="2">KIB1-4 beta-propeller domain-containing protein</fullName>
    </recommendedName>
</protein>
<organism evidence="3 4">
    <name type="scientific">Arabidopsis thaliana</name>
    <name type="common">Mouse-ear cress</name>
    <dbReference type="NCBI Taxonomy" id="3702"/>
    <lineage>
        <taxon>Eukaryota</taxon>
        <taxon>Viridiplantae</taxon>
        <taxon>Streptophyta</taxon>
        <taxon>Embryophyta</taxon>
        <taxon>Tracheophyta</taxon>
        <taxon>Spermatophyta</taxon>
        <taxon>Magnoliopsida</taxon>
        <taxon>eudicotyledons</taxon>
        <taxon>Gunneridae</taxon>
        <taxon>Pentapetalae</taxon>
        <taxon>rosids</taxon>
        <taxon>malvids</taxon>
        <taxon>Brassicales</taxon>
        <taxon>Brassicaceae</taxon>
        <taxon>Camelineae</taxon>
        <taxon>Arabidopsis</taxon>
    </lineage>
</organism>
<dbReference type="InterPro" id="IPR005174">
    <property type="entry name" value="KIB1-4_b-propeller"/>
</dbReference>
<accession>A0A654GBC6</accession>
<evidence type="ECO:0000313" key="4">
    <source>
        <dbReference type="Proteomes" id="UP000426265"/>
    </source>
</evidence>
<dbReference type="Pfam" id="PF03478">
    <property type="entry name" value="Beta-prop_KIB1-4"/>
    <property type="match status" value="1"/>
</dbReference>
<proteinExistence type="predicted"/>
<dbReference type="AlphaFoldDB" id="A0A654GBC6"/>
<name>A0A654GBC6_ARATH</name>
<dbReference type="ExpressionAtlas" id="A0A654GBC6">
    <property type="expression patterns" value="baseline and differential"/>
</dbReference>